<feature type="compositionally biased region" description="Low complexity" evidence="10">
    <location>
        <begin position="608"/>
        <end position="619"/>
    </location>
</feature>
<name>A0ABT0BMR4_9SPHN</name>
<feature type="coiled-coil region" evidence="9">
    <location>
        <begin position="247"/>
        <end position="274"/>
    </location>
</feature>
<dbReference type="PANTHER" id="PTHR19375">
    <property type="entry name" value="HEAT SHOCK PROTEIN 70KDA"/>
    <property type="match status" value="1"/>
</dbReference>
<keyword evidence="5 7" id="KW-0067">ATP-binding</keyword>
<dbReference type="InterPro" id="IPR018181">
    <property type="entry name" value="Heat_shock_70_CS"/>
</dbReference>
<evidence type="ECO:0000256" key="8">
    <source>
        <dbReference type="RuleBase" id="RU003322"/>
    </source>
</evidence>
<proteinExistence type="evidence at transcript level"/>
<dbReference type="InterPro" id="IPR043129">
    <property type="entry name" value="ATPase_NBD"/>
</dbReference>
<gene>
    <name evidence="7 11" type="primary">dnaK</name>
    <name evidence="11" type="ORF">MTR66_05855</name>
</gene>
<dbReference type="SUPFAM" id="SSF100920">
    <property type="entry name" value="Heat shock protein 70kD (HSP70), peptide-binding domain"/>
    <property type="match status" value="1"/>
</dbReference>
<comment type="induction">
    <text evidence="7">By stress conditions e.g. heat shock.</text>
</comment>
<dbReference type="Proteomes" id="UP001202281">
    <property type="component" value="Unassembled WGS sequence"/>
</dbReference>
<keyword evidence="12" id="KW-1185">Reference proteome</keyword>
<keyword evidence="9" id="KW-0175">Coiled coil</keyword>
<dbReference type="NCBIfam" id="NF001413">
    <property type="entry name" value="PRK00290.1"/>
    <property type="match status" value="1"/>
</dbReference>
<dbReference type="SUPFAM" id="SSF53067">
    <property type="entry name" value="Actin-like ATPase domain"/>
    <property type="match status" value="2"/>
</dbReference>
<dbReference type="InterPro" id="IPR013126">
    <property type="entry name" value="Hsp_70_fam"/>
</dbReference>
<dbReference type="Gene3D" id="3.30.420.40">
    <property type="match status" value="2"/>
</dbReference>
<dbReference type="NCBIfam" id="TIGR02350">
    <property type="entry name" value="prok_dnaK"/>
    <property type="match status" value="1"/>
</dbReference>
<sequence>MAKVIGIDLGTTNSCVSVMDGGKPKVIENSEGARTTPSIVAFTKDGERLIGQPAKRQAVTNGDNTIFAVKRLIGRRFDDPVTKKDTELVPYTIVKGKNGDAWVNAGGEDYSPSQISAFILQKMKETAESYLGETVTQAVITVPAYFNDAQRQATKDAGQIAGLEVLRIINEPTAAALAYGLEKQDGKTIAVYDLGGGTFDVSILEIGDGVFEVKSTNGDTFLGGEDFDTKLVEWLADKFKAKENMDLRTDKLALQRLKEAAEKAKIELSSTASTEVNLPFITARMEGGATTPLHLVETVTRADLEKMVSDLIKRTIEPCKKALADAGVTAAEVDEVVLVGGMTRMPKVRETVKEFFGKEPHTGVNPDEVVAMGAAIQAGVLQGDVKDVLLLDVTPLSLGIETLGGIMTKMIDRNTTIPTKKSQVYSTAEDNQQAVTIRVFQGEREMAQDNKLLGQFDLVGIPPARRGVPQIEVTFDIDANGIVNVSAKDKGTGKEQQIRIQASGGLSDTDIDQMVKDAEQFAEEDKKRREAAEARNNADSLVHATEQQLAENGDKIDASLKGEVEAAIAAAKTALEGDDAAEITAKAQALTEVAMKMGQAIYEKEQAEGAAPGAEAAAAGDEDVVDAEFSEVDENKG</sequence>
<dbReference type="PROSITE" id="PS00329">
    <property type="entry name" value="HSP70_2"/>
    <property type="match status" value="1"/>
</dbReference>
<dbReference type="HAMAP" id="MF_00332">
    <property type="entry name" value="DnaK"/>
    <property type="match status" value="1"/>
</dbReference>
<dbReference type="Gene3D" id="1.20.1270.10">
    <property type="match status" value="1"/>
</dbReference>
<evidence type="ECO:0000256" key="10">
    <source>
        <dbReference type="SAM" id="MobiDB-lite"/>
    </source>
</evidence>
<dbReference type="PROSITE" id="PS00297">
    <property type="entry name" value="HSP70_1"/>
    <property type="match status" value="1"/>
</dbReference>
<comment type="similarity">
    <text evidence="1 7 8">Belongs to the heat shock protein 70 family.</text>
</comment>
<dbReference type="InterPro" id="IPR012725">
    <property type="entry name" value="Chaperone_DnaK"/>
</dbReference>
<dbReference type="Pfam" id="PF00012">
    <property type="entry name" value="HSP70"/>
    <property type="match status" value="1"/>
</dbReference>
<dbReference type="RefSeq" id="WP_243918681.1">
    <property type="nucleotide sequence ID" value="NZ_JALHLG010000005.1"/>
</dbReference>
<evidence type="ECO:0000256" key="7">
    <source>
        <dbReference type="HAMAP-Rule" id="MF_00332"/>
    </source>
</evidence>
<dbReference type="PRINTS" id="PR00301">
    <property type="entry name" value="HEATSHOCK70"/>
</dbReference>
<evidence type="ECO:0000256" key="2">
    <source>
        <dbReference type="ARBA" id="ARBA00014415"/>
    </source>
</evidence>
<evidence type="ECO:0000256" key="5">
    <source>
        <dbReference type="ARBA" id="ARBA00022840"/>
    </source>
</evidence>
<dbReference type="NCBIfam" id="NF003520">
    <property type="entry name" value="PRK05183.1"/>
    <property type="match status" value="1"/>
</dbReference>
<dbReference type="Gene3D" id="3.90.640.10">
    <property type="entry name" value="Actin, Chain A, domain 4"/>
    <property type="match status" value="1"/>
</dbReference>
<evidence type="ECO:0000313" key="11">
    <source>
        <dbReference type="EMBL" id="MCJ2186341.1"/>
    </source>
</evidence>
<keyword evidence="6 7" id="KW-0346">Stress response</keyword>
<comment type="caution">
    <text evidence="11">The sequence shown here is derived from an EMBL/GenBank/DDBJ whole genome shotgun (WGS) entry which is preliminary data.</text>
</comment>
<evidence type="ECO:0000256" key="4">
    <source>
        <dbReference type="ARBA" id="ARBA00022741"/>
    </source>
</evidence>
<keyword evidence="3 7" id="KW-0597">Phosphoprotein</keyword>
<evidence type="ECO:0000256" key="6">
    <source>
        <dbReference type="ARBA" id="ARBA00023016"/>
    </source>
</evidence>
<accession>A0ABT0BMR4</accession>
<comment type="function">
    <text evidence="7">Acts as a chaperone.</text>
</comment>
<feature type="compositionally biased region" description="Acidic residues" evidence="10">
    <location>
        <begin position="620"/>
        <end position="637"/>
    </location>
</feature>
<evidence type="ECO:0000313" key="12">
    <source>
        <dbReference type="Proteomes" id="UP001202281"/>
    </source>
</evidence>
<evidence type="ECO:0000256" key="3">
    <source>
        <dbReference type="ARBA" id="ARBA00022553"/>
    </source>
</evidence>
<evidence type="ECO:0000256" key="1">
    <source>
        <dbReference type="ARBA" id="ARBA00007381"/>
    </source>
</evidence>
<reference evidence="11 12" key="1">
    <citation type="submission" date="2022-04" db="EMBL/GenBank/DDBJ databases">
        <title>Identification of a novel bacterium isolated from mangrove sediments.</title>
        <authorList>
            <person name="Pan X."/>
        </authorList>
    </citation>
    <scope>NUCLEOTIDE SEQUENCE [LARGE SCALE GENOMIC DNA]</scope>
    <source>
        <strain evidence="11 12">B2638</strain>
    </source>
</reference>
<dbReference type="InterPro" id="IPR029047">
    <property type="entry name" value="HSP70_peptide-bd_sf"/>
</dbReference>
<feature type="modified residue" description="Phosphothreonine; by autocatalysis" evidence="7">
    <location>
        <position position="198"/>
    </location>
</feature>
<dbReference type="CDD" id="cd10234">
    <property type="entry name" value="ASKHA_NBD_HSP70_DnaK-like"/>
    <property type="match status" value="1"/>
</dbReference>
<dbReference type="InterPro" id="IPR029048">
    <property type="entry name" value="HSP70_C_sf"/>
</dbReference>
<keyword evidence="7" id="KW-0143">Chaperone</keyword>
<keyword evidence="4 7" id="KW-0547">Nucleotide-binding</keyword>
<feature type="region of interest" description="Disordered" evidence="10">
    <location>
        <begin position="606"/>
        <end position="637"/>
    </location>
</feature>
<dbReference type="PROSITE" id="PS01036">
    <property type="entry name" value="HSP70_3"/>
    <property type="match status" value="1"/>
</dbReference>
<dbReference type="SUPFAM" id="SSF100934">
    <property type="entry name" value="Heat shock protein 70kD (HSP70), C-terminal subdomain"/>
    <property type="match status" value="1"/>
</dbReference>
<dbReference type="Gene3D" id="2.60.34.10">
    <property type="entry name" value="Substrate Binding Domain Of DNAk, Chain A, domain 1"/>
    <property type="match status" value="1"/>
</dbReference>
<organism evidence="11 12">
    <name type="scientific">Novosphingobium beihaiensis</name>
    <dbReference type="NCBI Taxonomy" id="2930389"/>
    <lineage>
        <taxon>Bacteria</taxon>
        <taxon>Pseudomonadati</taxon>
        <taxon>Pseudomonadota</taxon>
        <taxon>Alphaproteobacteria</taxon>
        <taxon>Sphingomonadales</taxon>
        <taxon>Sphingomonadaceae</taxon>
        <taxon>Novosphingobium</taxon>
    </lineage>
</organism>
<evidence type="ECO:0000256" key="9">
    <source>
        <dbReference type="SAM" id="Coils"/>
    </source>
</evidence>
<dbReference type="EMBL" id="JALHLG010000005">
    <property type="protein sequence ID" value="MCJ2186341.1"/>
    <property type="molecule type" value="Genomic_DNA"/>
</dbReference>
<protein>
    <recommendedName>
        <fullName evidence="2 7">Chaperone protein DnaK</fullName>
    </recommendedName>
    <alternativeName>
        <fullName evidence="7">HSP70</fullName>
    </alternativeName>
    <alternativeName>
        <fullName evidence="7">Heat shock 70 kDa protein</fullName>
    </alternativeName>
    <alternativeName>
        <fullName evidence="7">Heat shock protein 70</fullName>
    </alternativeName>
</protein>